<gene>
    <name evidence="1" type="primary">jg11324</name>
    <name evidence="1" type="ORF">PAEG_LOCUS14894</name>
</gene>
<dbReference type="OrthoDB" id="2131567at2759"/>
<keyword evidence="2" id="KW-1185">Reference proteome</keyword>
<organism evidence="1 2">
    <name type="scientific">Pararge aegeria aegeria</name>
    <dbReference type="NCBI Taxonomy" id="348720"/>
    <lineage>
        <taxon>Eukaryota</taxon>
        <taxon>Metazoa</taxon>
        <taxon>Ecdysozoa</taxon>
        <taxon>Arthropoda</taxon>
        <taxon>Hexapoda</taxon>
        <taxon>Insecta</taxon>
        <taxon>Pterygota</taxon>
        <taxon>Neoptera</taxon>
        <taxon>Endopterygota</taxon>
        <taxon>Lepidoptera</taxon>
        <taxon>Glossata</taxon>
        <taxon>Ditrysia</taxon>
        <taxon>Papilionoidea</taxon>
        <taxon>Nymphalidae</taxon>
        <taxon>Satyrinae</taxon>
        <taxon>Satyrini</taxon>
        <taxon>Parargina</taxon>
        <taxon>Pararge</taxon>
    </lineage>
</organism>
<protein>
    <submittedName>
        <fullName evidence="1">Jg11324 protein</fullName>
    </submittedName>
</protein>
<name>A0A8S4RIR4_9NEOP</name>
<proteinExistence type="predicted"/>
<dbReference type="AlphaFoldDB" id="A0A8S4RIR4"/>
<reference evidence="1" key="1">
    <citation type="submission" date="2022-03" db="EMBL/GenBank/DDBJ databases">
        <authorList>
            <person name="Lindestad O."/>
        </authorList>
    </citation>
    <scope>NUCLEOTIDE SEQUENCE</scope>
</reference>
<comment type="caution">
    <text evidence="1">The sequence shown here is derived from an EMBL/GenBank/DDBJ whole genome shotgun (WGS) entry which is preliminary data.</text>
</comment>
<accession>A0A8S4RIR4</accession>
<evidence type="ECO:0000313" key="1">
    <source>
        <dbReference type="EMBL" id="CAH2237644.1"/>
    </source>
</evidence>
<sequence>MQELECTCPNLSECRCGLGGRCLPDKSCHAAECAILGLRECPCPHNEPGGVISKNKMCGVCCNLKKSGSTKEKCLGAEYAAKELMESFELSVNWPDQDYMGPNVTINLCENATTCRQVELRAWPPGGVCVALNSVGICSPQGHCKSVLMSPTSNVYPDIMVRFKERSNRRHFLHKERRKIVSSPTALSTLTALAQGWK</sequence>
<dbReference type="EMBL" id="CAKXAJ010025284">
    <property type="protein sequence ID" value="CAH2237644.1"/>
    <property type="molecule type" value="Genomic_DNA"/>
</dbReference>
<evidence type="ECO:0000313" key="2">
    <source>
        <dbReference type="Proteomes" id="UP000838756"/>
    </source>
</evidence>
<dbReference type="Proteomes" id="UP000838756">
    <property type="component" value="Unassembled WGS sequence"/>
</dbReference>